<feature type="chain" id="PRO_5041418600" evidence="1">
    <location>
        <begin position="21"/>
        <end position="198"/>
    </location>
</feature>
<reference evidence="2" key="1">
    <citation type="submission" date="2020-11" db="EMBL/GenBank/DDBJ databases">
        <title>Enhanced detection system for hospital associated transmission using whole genome sequencing surveillance.</title>
        <authorList>
            <person name="Harrison L.H."/>
            <person name="Van Tyne D."/>
            <person name="Marsh J.W."/>
            <person name="Griffith M.P."/>
            <person name="Snyder D.J."/>
            <person name="Cooper V.S."/>
            <person name="Mustapha M."/>
        </authorList>
    </citation>
    <scope>NUCLEOTIDE SEQUENCE</scope>
    <source>
        <strain evidence="2">STEN00053</strain>
    </source>
</reference>
<feature type="signal peptide" evidence="1">
    <location>
        <begin position="1"/>
        <end position="20"/>
    </location>
</feature>
<sequence length="198" mass="21671">MVWKYLILIFSLICPVYAKAQTYPVTGLGQCVDFISAASTTLTSQIQAHSGVRAYGLPPSYDPLTAKILVPPYSCDSFDLPGLYKTVGYLSHELGHHVAGVPNIDAPITKAQYVERNCVWEAKAVVNNAVVSDQIRGFSEGTVEIPLISENSATLWGMWSSGASLVDIGKAFCDNNHVASGKTYTKQHEDYYDANYPW</sequence>
<keyword evidence="1" id="KW-0732">Signal</keyword>
<proteinExistence type="predicted"/>
<accession>A0AA40Y0Q1</accession>
<protein>
    <submittedName>
        <fullName evidence="2">Uncharacterized protein</fullName>
    </submittedName>
</protein>
<organism evidence="2 3">
    <name type="scientific">Stenotrophomonas maltophilia</name>
    <name type="common">Pseudomonas maltophilia</name>
    <name type="synonym">Xanthomonas maltophilia</name>
    <dbReference type="NCBI Taxonomy" id="40324"/>
    <lineage>
        <taxon>Bacteria</taxon>
        <taxon>Pseudomonadati</taxon>
        <taxon>Pseudomonadota</taxon>
        <taxon>Gammaproteobacteria</taxon>
        <taxon>Lysobacterales</taxon>
        <taxon>Lysobacteraceae</taxon>
        <taxon>Stenotrophomonas</taxon>
        <taxon>Stenotrophomonas maltophilia group</taxon>
    </lineage>
</organism>
<evidence type="ECO:0000256" key="1">
    <source>
        <dbReference type="SAM" id="SignalP"/>
    </source>
</evidence>
<dbReference type="Proteomes" id="UP000634179">
    <property type="component" value="Unassembled WGS sequence"/>
</dbReference>
<dbReference type="EMBL" id="JADUOV010000001">
    <property type="protein sequence ID" value="MBH1788717.1"/>
    <property type="molecule type" value="Genomic_DNA"/>
</dbReference>
<evidence type="ECO:0000313" key="3">
    <source>
        <dbReference type="Proteomes" id="UP000634179"/>
    </source>
</evidence>
<name>A0AA40Y0Q1_STEMA</name>
<evidence type="ECO:0000313" key="2">
    <source>
        <dbReference type="EMBL" id="MBH1788717.1"/>
    </source>
</evidence>
<dbReference type="AlphaFoldDB" id="A0AA40Y0Q1"/>
<comment type="caution">
    <text evidence="2">The sequence shown here is derived from an EMBL/GenBank/DDBJ whole genome shotgun (WGS) entry which is preliminary data.</text>
</comment>
<gene>
    <name evidence="2" type="ORF">I5V89_02395</name>
</gene>